<keyword evidence="3 4" id="KW-0408">Iron</keyword>
<feature type="chain" id="PRO_5016340136" evidence="5">
    <location>
        <begin position="20"/>
        <end position="463"/>
    </location>
</feature>
<evidence type="ECO:0000256" key="5">
    <source>
        <dbReference type="SAM" id="SignalP"/>
    </source>
</evidence>
<evidence type="ECO:0000256" key="2">
    <source>
        <dbReference type="ARBA" id="ARBA00022723"/>
    </source>
</evidence>
<feature type="signal peptide" evidence="5">
    <location>
        <begin position="1"/>
        <end position="19"/>
    </location>
</feature>
<keyword evidence="2 4" id="KW-0479">Metal-binding</keyword>
<evidence type="ECO:0000256" key="4">
    <source>
        <dbReference type="PROSITE-ProRule" id="PRU00433"/>
    </source>
</evidence>
<dbReference type="GO" id="GO:0046872">
    <property type="term" value="F:metal ion binding"/>
    <property type="evidence" value="ECO:0007669"/>
    <property type="project" value="UniProtKB-KW"/>
</dbReference>
<comment type="caution">
    <text evidence="7">The sequence shown here is derived from an EMBL/GenBank/DDBJ whole genome shotgun (WGS) entry which is preliminary data.</text>
</comment>
<dbReference type="InterPro" id="IPR010538">
    <property type="entry name" value="DHOR"/>
</dbReference>
<dbReference type="AlphaFoldDB" id="A0A317C6F5"/>
<dbReference type="PANTHER" id="PTHR30600">
    <property type="entry name" value="CYTOCHROME C PEROXIDASE-RELATED"/>
    <property type="match status" value="1"/>
</dbReference>
<dbReference type="Gene3D" id="1.10.760.10">
    <property type="entry name" value="Cytochrome c-like domain"/>
    <property type="match status" value="1"/>
</dbReference>
<keyword evidence="8" id="KW-1185">Reference proteome</keyword>
<evidence type="ECO:0000313" key="8">
    <source>
        <dbReference type="Proteomes" id="UP000245506"/>
    </source>
</evidence>
<dbReference type="GO" id="GO:0009055">
    <property type="term" value="F:electron transfer activity"/>
    <property type="evidence" value="ECO:0007669"/>
    <property type="project" value="InterPro"/>
</dbReference>
<dbReference type="GO" id="GO:0004130">
    <property type="term" value="F:cytochrome-c peroxidase activity"/>
    <property type="evidence" value="ECO:0007669"/>
    <property type="project" value="TreeGrafter"/>
</dbReference>
<dbReference type="Pfam" id="PF06537">
    <property type="entry name" value="DHOR"/>
    <property type="match status" value="1"/>
</dbReference>
<reference evidence="7 8" key="1">
    <citation type="submission" date="2018-05" db="EMBL/GenBank/DDBJ databases">
        <title>Leucothrix arctica sp. nov., isolated from Arctic seawater.</title>
        <authorList>
            <person name="Choi A."/>
            <person name="Baek K."/>
        </authorList>
    </citation>
    <scope>NUCLEOTIDE SEQUENCE [LARGE SCALE GENOMIC DNA]</scope>
    <source>
        <strain evidence="7 8">IMCC9719</strain>
    </source>
</reference>
<dbReference type="InterPro" id="IPR036909">
    <property type="entry name" value="Cyt_c-like_dom_sf"/>
</dbReference>
<evidence type="ECO:0000256" key="3">
    <source>
        <dbReference type="ARBA" id="ARBA00023004"/>
    </source>
</evidence>
<dbReference type="InterPro" id="IPR051395">
    <property type="entry name" value="Cytochrome_c_Peroxidase/MauG"/>
</dbReference>
<keyword evidence="5" id="KW-0732">Signal</keyword>
<evidence type="ECO:0000313" key="7">
    <source>
        <dbReference type="EMBL" id="PWQ94225.1"/>
    </source>
</evidence>
<protein>
    <submittedName>
        <fullName evidence="7">Thiol oxidoreductase</fullName>
    </submittedName>
</protein>
<dbReference type="EMBL" id="QGKL01000041">
    <property type="protein sequence ID" value="PWQ94225.1"/>
    <property type="molecule type" value="Genomic_DNA"/>
</dbReference>
<name>A0A317C6F5_9GAMM</name>
<evidence type="ECO:0000259" key="6">
    <source>
        <dbReference type="PROSITE" id="PS51007"/>
    </source>
</evidence>
<dbReference type="OrthoDB" id="9805202at2"/>
<dbReference type="GO" id="GO:0020037">
    <property type="term" value="F:heme binding"/>
    <property type="evidence" value="ECO:0007669"/>
    <property type="project" value="InterPro"/>
</dbReference>
<gene>
    <name evidence="7" type="ORF">DKT75_16965</name>
</gene>
<dbReference type="InterPro" id="IPR009056">
    <property type="entry name" value="Cyt_c-like_dom"/>
</dbReference>
<dbReference type="PANTHER" id="PTHR30600:SF4">
    <property type="entry name" value="CYTOCHROME C DOMAIN-CONTAINING PROTEIN"/>
    <property type="match status" value="1"/>
</dbReference>
<evidence type="ECO:0000256" key="1">
    <source>
        <dbReference type="ARBA" id="ARBA00022617"/>
    </source>
</evidence>
<sequence length="463" mass="50426">MKQTLLVTALAIITLPALANSENDIKSGGATTVFDQGRNAFSLPAHNLGILRRDNFFIGNAFFTQPWVSSPASTKARDGLGPLFNTNSCQSCHVKDGRGKPPMGKNEDFLSALIRLSIPATTDAQREMVRKDGAVADPNYGGQIQNRAIQGIKPEAQPRLTYQEIKGSFKDGEAYTLIKPTLSFKDLAYGDLHPELMTSVRVTPAMIGLGLLDAISDEDIIKNSDPDDTDKDGISGRVNKVWDISKQDTVIGRFGWKANQPTISQQVMGAFNGDMGLTSELFQNQNCTSVQSDCAKAPHGGIPEVPKNIMDTVVFYSSTLAVPARRNTKTEAAIKGKQLFTSAGCSSCHTTSFKTGDHSSIPELSQQTIHPYTDLLLHDMGEGLADGRPDFLATGSEWRTPPLWGIGLVETVNAHTRFLHDGRARNLSEAILWHGGEGEQSKQRYTEMSKADRDALITFLETL</sequence>
<dbReference type="PIRSF" id="PIRSF028099">
    <property type="entry name" value="DUF1111"/>
    <property type="match status" value="1"/>
</dbReference>
<dbReference type="SUPFAM" id="SSF46626">
    <property type="entry name" value="Cytochrome c"/>
    <property type="match status" value="1"/>
</dbReference>
<dbReference type="Proteomes" id="UP000245506">
    <property type="component" value="Unassembled WGS sequence"/>
</dbReference>
<proteinExistence type="predicted"/>
<feature type="domain" description="Cytochrome c" evidence="6">
    <location>
        <begin position="331"/>
        <end position="463"/>
    </location>
</feature>
<accession>A0A317C6F5</accession>
<keyword evidence="1 4" id="KW-0349">Heme</keyword>
<organism evidence="7 8">
    <name type="scientific">Leucothrix arctica</name>
    <dbReference type="NCBI Taxonomy" id="1481894"/>
    <lineage>
        <taxon>Bacteria</taxon>
        <taxon>Pseudomonadati</taxon>
        <taxon>Pseudomonadota</taxon>
        <taxon>Gammaproteobacteria</taxon>
        <taxon>Thiotrichales</taxon>
        <taxon>Thiotrichaceae</taxon>
        <taxon>Leucothrix</taxon>
    </lineage>
</organism>
<dbReference type="PROSITE" id="PS51007">
    <property type="entry name" value="CYTC"/>
    <property type="match status" value="1"/>
</dbReference>
<dbReference type="RefSeq" id="WP_109824981.1">
    <property type="nucleotide sequence ID" value="NZ_QGKL01000041.1"/>
</dbReference>